<evidence type="ECO:0000313" key="2">
    <source>
        <dbReference type="Proteomes" id="UP000682782"/>
    </source>
</evidence>
<dbReference type="EMBL" id="CP068393">
    <property type="protein sequence ID" value="QUC67511.1"/>
    <property type="molecule type" value="Genomic_DNA"/>
</dbReference>
<proteinExistence type="predicted"/>
<name>A0AC61NAD9_9FIRM</name>
<accession>A0AC61NAD9</accession>
<protein>
    <submittedName>
        <fullName evidence="1">Uncharacterized protein</fullName>
    </submittedName>
</protein>
<sequence>MKTCIISFSSRGNGNCAQIGKLIRSLSEEAVLFQFSNFEIHACGKCGYECFADRSKCPYYSDMEYRLLDAVTNSDLTYFILPNYCDYPCANYFVFNERSQCYFQGHPELLEAYEKVSKRAIVVSNTNEDNFKTALAYQSYKEPDVLFLSAKKYGKVSIRGDLLTDENAVRDVTAFVRKPL</sequence>
<dbReference type="Proteomes" id="UP000682782">
    <property type="component" value="Chromosome"/>
</dbReference>
<evidence type="ECO:0000313" key="1">
    <source>
        <dbReference type="EMBL" id="QUC67511.1"/>
    </source>
</evidence>
<organism evidence="1 2">
    <name type="scientific">Aristaeella hokkaidonensis</name>
    <dbReference type="NCBI Taxonomy" id="3046382"/>
    <lineage>
        <taxon>Bacteria</taxon>
        <taxon>Bacillati</taxon>
        <taxon>Bacillota</taxon>
        <taxon>Clostridia</taxon>
        <taxon>Eubacteriales</taxon>
        <taxon>Aristaeellaceae</taxon>
        <taxon>Aristaeella</taxon>
    </lineage>
</organism>
<reference evidence="1" key="1">
    <citation type="submission" date="2021-01" db="EMBL/GenBank/DDBJ databases">
        <title>Complete genome sequence of Clostridiales bacterium R-7.</title>
        <authorList>
            <person name="Mahoney-Kurpe S.C."/>
            <person name="Palevich N."/>
            <person name="Koike S."/>
            <person name="Moon C.D."/>
            <person name="Attwood G.T."/>
        </authorList>
    </citation>
    <scope>NUCLEOTIDE SEQUENCE</scope>
    <source>
        <strain evidence="1">R-7</strain>
    </source>
</reference>
<keyword evidence="2" id="KW-1185">Reference proteome</keyword>
<gene>
    <name evidence="1" type="ORF">JYE49_02075</name>
</gene>